<feature type="compositionally biased region" description="Low complexity" evidence="2">
    <location>
        <begin position="15"/>
        <end position="30"/>
    </location>
</feature>
<evidence type="ECO:0000256" key="2">
    <source>
        <dbReference type="SAM" id="MobiDB-lite"/>
    </source>
</evidence>
<feature type="coiled-coil region" evidence="1">
    <location>
        <begin position="64"/>
        <end position="126"/>
    </location>
</feature>
<sequence length="248" mass="28373">MDEEEDSGGERQRAAQRAASGDGSSTGGASRHPSLFGTSSQERFAEAPVLPEEIIAEMAGSSTQHDATLEIAELKKENALLEQRLFLKSEELDSVCQRFSMVAEIKDALERENEALLREREERMAIMLEHEMERDKMVLAKSEELDSVCQRFSMIAEIKDALERENEALLREREERMAIMLEHEMERDKMVLAKNECQQKADMLLRRNEDYEANINTLMYNISFLSSQSFTTKSFLAALSHLPCFFFC</sequence>
<reference evidence="5" key="1">
    <citation type="submission" date="2016-06" db="UniProtKB">
        <authorList>
            <consortium name="WormBaseParasite"/>
        </authorList>
    </citation>
    <scope>IDENTIFICATION</scope>
</reference>
<evidence type="ECO:0000313" key="3">
    <source>
        <dbReference type="EMBL" id="VDN17071.1"/>
    </source>
</evidence>
<protein>
    <submittedName>
        <fullName evidence="5">Cilia- and flagella-associated protein 157</fullName>
    </submittedName>
</protein>
<evidence type="ECO:0000313" key="4">
    <source>
        <dbReference type="Proteomes" id="UP000271098"/>
    </source>
</evidence>
<feature type="region of interest" description="Disordered" evidence="2">
    <location>
        <begin position="1"/>
        <end position="39"/>
    </location>
</feature>
<proteinExistence type="predicted"/>
<evidence type="ECO:0000313" key="5">
    <source>
        <dbReference type="WBParaSite" id="GPUH_0001017301-mRNA-1"/>
    </source>
</evidence>
<keyword evidence="4" id="KW-1185">Reference proteome</keyword>
<organism evidence="5">
    <name type="scientific">Gongylonema pulchrum</name>
    <dbReference type="NCBI Taxonomy" id="637853"/>
    <lineage>
        <taxon>Eukaryota</taxon>
        <taxon>Metazoa</taxon>
        <taxon>Ecdysozoa</taxon>
        <taxon>Nematoda</taxon>
        <taxon>Chromadorea</taxon>
        <taxon>Rhabditida</taxon>
        <taxon>Spirurina</taxon>
        <taxon>Spiruromorpha</taxon>
        <taxon>Spiruroidea</taxon>
        <taxon>Gongylonematidae</taxon>
        <taxon>Gongylonema</taxon>
    </lineage>
</organism>
<keyword evidence="1" id="KW-0175">Coiled coil</keyword>
<dbReference type="WBParaSite" id="GPUH_0001017301-mRNA-1">
    <property type="protein sequence ID" value="GPUH_0001017301-mRNA-1"/>
    <property type="gene ID" value="GPUH_0001017301"/>
</dbReference>
<feature type="coiled-coil region" evidence="1">
    <location>
        <begin position="155"/>
        <end position="214"/>
    </location>
</feature>
<name>A0A183DN69_9BILA</name>
<accession>A0A183DN69</accession>
<reference evidence="3 4" key="2">
    <citation type="submission" date="2018-11" db="EMBL/GenBank/DDBJ databases">
        <authorList>
            <consortium name="Pathogen Informatics"/>
        </authorList>
    </citation>
    <scope>NUCLEOTIDE SEQUENCE [LARGE SCALE GENOMIC DNA]</scope>
</reference>
<dbReference type="Proteomes" id="UP000271098">
    <property type="component" value="Unassembled WGS sequence"/>
</dbReference>
<evidence type="ECO:0000256" key="1">
    <source>
        <dbReference type="SAM" id="Coils"/>
    </source>
</evidence>
<gene>
    <name evidence="3" type="ORF">GPUH_LOCUS10160</name>
</gene>
<dbReference type="AlphaFoldDB" id="A0A183DN69"/>
<dbReference type="EMBL" id="UYRT01077867">
    <property type="protein sequence ID" value="VDN17071.1"/>
    <property type="molecule type" value="Genomic_DNA"/>
</dbReference>